<feature type="domain" description="FAR1" evidence="2">
    <location>
        <begin position="80"/>
        <end position="165"/>
    </location>
</feature>
<organism evidence="3 4">
    <name type="scientific">Jatropha curcas</name>
    <name type="common">Barbados nut</name>
    <dbReference type="NCBI Taxonomy" id="180498"/>
    <lineage>
        <taxon>Eukaryota</taxon>
        <taxon>Viridiplantae</taxon>
        <taxon>Streptophyta</taxon>
        <taxon>Embryophyta</taxon>
        <taxon>Tracheophyta</taxon>
        <taxon>Spermatophyta</taxon>
        <taxon>Magnoliopsida</taxon>
        <taxon>eudicotyledons</taxon>
        <taxon>Gunneridae</taxon>
        <taxon>Pentapetalae</taxon>
        <taxon>rosids</taxon>
        <taxon>fabids</taxon>
        <taxon>Malpighiales</taxon>
        <taxon>Euphorbiaceae</taxon>
        <taxon>Crotonoideae</taxon>
        <taxon>Jatropheae</taxon>
        <taxon>Jatropha</taxon>
    </lineage>
</organism>
<dbReference type="OrthoDB" id="747268at2759"/>
<feature type="compositionally biased region" description="Polar residues" evidence="1">
    <location>
        <begin position="303"/>
        <end position="313"/>
    </location>
</feature>
<proteinExistence type="predicted"/>
<dbReference type="KEGG" id="jcu:105629911"/>
<dbReference type="AlphaFoldDB" id="A0A067L161"/>
<sequence length="321" mass="35867">MSYGVVNGNSHNKGADATISFHESHLEPNGKEMDSAQSVEVSSEDLGPNTQQSQRDENTADKGDVPKVGMAFGTLEDLFEFYWKFAEKEGFGVIKQSCGKGLNGELKYQTFSCDRAGKASNNGKNRQKPRPTKRNGCSARVCASIGPNGKWKVNKVVLQHTHELIPYSSQLLRHHRVIAQHRKRNLEINDVACIQPCKSARATEVGAHDNMTSSSKDSRNHIEISRRINLNGDDAKVLPSPDAYKKLYEDRTCLLNMLRNEVRKMFGRLPTLLDPSIFKSIILIADDPLSTLVDLFETEIEENNYSPPNSGQTFLRDDTKT</sequence>
<dbReference type="InterPro" id="IPR004330">
    <property type="entry name" value="FAR1_DNA_bnd_dom"/>
</dbReference>
<dbReference type="EMBL" id="KK914309">
    <property type="protein sequence ID" value="KDP42196.1"/>
    <property type="molecule type" value="Genomic_DNA"/>
</dbReference>
<dbReference type="PANTHER" id="PTHR46328">
    <property type="entry name" value="FAR-RED IMPAIRED RESPONSIVE (FAR1) FAMILY PROTEIN-RELATED"/>
    <property type="match status" value="1"/>
</dbReference>
<dbReference type="PANTHER" id="PTHR46328:SF35">
    <property type="entry name" value="PROTEIN FAR1-RELATED SEQUENCE 5-LIKE"/>
    <property type="match status" value="1"/>
</dbReference>
<name>A0A067L161_JATCU</name>
<feature type="region of interest" description="Disordered" evidence="1">
    <location>
        <begin position="117"/>
        <end position="138"/>
    </location>
</feature>
<evidence type="ECO:0000256" key="1">
    <source>
        <dbReference type="SAM" id="MobiDB-lite"/>
    </source>
</evidence>
<gene>
    <name evidence="3" type="ORF">JCGZ_02926</name>
</gene>
<protein>
    <recommendedName>
        <fullName evidence="2">FAR1 domain-containing protein</fullName>
    </recommendedName>
</protein>
<dbReference type="Proteomes" id="UP000027138">
    <property type="component" value="Unassembled WGS sequence"/>
</dbReference>
<dbReference type="STRING" id="180498.A0A067L161"/>
<feature type="compositionally biased region" description="Basic and acidic residues" evidence="1">
    <location>
        <begin position="54"/>
        <end position="65"/>
    </location>
</feature>
<accession>A0A067L161</accession>
<reference evidence="3 4" key="1">
    <citation type="journal article" date="2014" name="PLoS ONE">
        <title>Global Analysis of Gene Expression Profiles in Physic Nut (Jatropha curcas L.) Seedlings Exposed to Salt Stress.</title>
        <authorList>
            <person name="Zhang L."/>
            <person name="Zhang C."/>
            <person name="Wu P."/>
            <person name="Chen Y."/>
            <person name="Li M."/>
            <person name="Jiang H."/>
            <person name="Wu G."/>
        </authorList>
    </citation>
    <scope>NUCLEOTIDE SEQUENCE [LARGE SCALE GENOMIC DNA]</scope>
    <source>
        <strain evidence="4">cv. GZQX0401</strain>
        <tissue evidence="3">Young leaves</tissue>
    </source>
</reference>
<feature type="region of interest" description="Disordered" evidence="1">
    <location>
        <begin position="27"/>
        <end position="67"/>
    </location>
</feature>
<keyword evidence="4" id="KW-1185">Reference proteome</keyword>
<evidence type="ECO:0000313" key="4">
    <source>
        <dbReference type="Proteomes" id="UP000027138"/>
    </source>
</evidence>
<evidence type="ECO:0000259" key="2">
    <source>
        <dbReference type="Pfam" id="PF03101"/>
    </source>
</evidence>
<feature type="region of interest" description="Disordered" evidence="1">
    <location>
        <begin position="302"/>
        <end position="321"/>
    </location>
</feature>
<evidence type="ECO:0000313" key="3">
    <source>
        <dbReference type="EMBL" id="KDP42196.1"/>
    </source>
</evidence>
<dbReference type="Pfam" id="PF03101">
    <property type="entry name" value="FAR1"/>
    <property type="match status" value="1"/>
</dbReference>